<dbReference type="Proteomes" id="UP000288215">
    <property type="component" value="Unassembled WGS sequence"/>
</dbReference>
<evidence type="ECO:0000256" key="2">
    <source>
        <dbReference type="ARBA" id="ARBA00023002"/>
    </source>
</evidence>
<dbReference type="NCBIfam" id="NF003346">
    <property type="entry name" value="PRK04366.1"/>
    <property type="match status" value="1"/>
</dbReference>
<evidence type="ECO:0000313" key="8">
    <source>
        <dbReference type="Proteomes" id="UP000288215"/>
    </source>
</evidence>
<dbReference type="AlphaFoldDB" id="A0A3S3RZV8"/>
<dbReference type="InterPro" id="IPR015422">
    <property type="entry name" value="PyrdxlP-dep_Trfase_small"/>
</dbReference>
<name>A0A3S3RZV8_METS7</name>
<dbReference type="InterPro" id="IPR000192">
    <property type="entry name" value="Aminotrans_V_dom"/>
</dbReference>
<organism evidence="7 8">
    <name type="scientific">Methanosuratincola subterraneus</name>
    <dbReference type="NCBI Taxonomy" id="2593994"/>
    <lineage>
        <taxon>Archaea</taxon>
        <taxon>Thermoproteota</taxon>
        <taxon>Methanosuratincolia</taxon>
        <taxon>Candidatus Methanomethylicales</taxon>
        <taxon>Candidatus Methanomethylicaceae</taxon>
        <taxon>Candidatus Methanosuratincola (ex Vanwonterghem et al. 2016)</taxon>
    </lineage>
</organism>
<dbReference type="PANTHER" id="PTHR11773">
    <property type="entry name" value="GLYCINE DEHYDROGENASE, DECARBOXYLATING"/>
    <property type="match status" value="1"/>
</dbReference>
<dbReference type="GO" id="GO:0005960">
    <property type="term" value="C:glycine cleavage complex"/>
    <property type="evidence" value="ECO:0007669"/>
    <property type="project" value="TreeGrafter"/>
</dbReference>
<dbReference type="Pfam" id="PF21478">
    <property type="entry name" value="GcvP2_C"/>
    <property type="match status" value="1"/>
</dbReference>
<evidence type="ECO:0000313" key="7">
    <source>
        <dbReference type="EMBL" id="RWX73333.1"/>
    </source>
</evidence>
<keyword evidence="1 4" id="KW-0663">Pyridoxal phosphate</keyword>
<reference evidence="7 8" key="1">
    <citation type="submission" date="2018-12" db="EMBL/GenBank/DDBJ databases">
        <title>The complete genome of the methanogenic archaea of the candidate phylum Verstraetearchaeota, obtained from the metagenome of underground thermal water.</title>
        <authorList>
            <person name="Kadnikov V.V."/>
            <person name="Mardanov A.V."/>
            <person name="Beletsky A.V."/>
            <person name="Karnachuk O.V."/>
            <person name="Ravin N.V."/>
        </authorList>
    </citation>
    <scope>NUCLEOTIDE SEQUENCE [LARGE SCALE GENOMIC DNA]</scope>
    <source>
        <strain evidence="7">Ch88</strain>
    </source>
</reference>
<dbReference type="SUPFAM" id="SSF53383">
    <property type="entry name" value="PLP-dependent transferases"/>
    <property type="match status" value="1"/>
</dbReference>
<comment type="catalytic activity">
    <reaction evidence="3 4">
        <text>N(6)-[(R)-lipoyl]-L-lysyl-[glycine-cleavage complex H protein] + glycine + H(+) = N(6)-[(R)-S(8)-aminomethyldihydrolipoyl]-L-lysyl-[glycine-cleavage complex H protein] + CO2</text>
        <dbReference type="Rhea" id="RHEA:24304"/>
        <dbReference type="Rhea" id="RHEA-COMP:10494"/>
        <dbReference type="Rhea" id="RHEA-COMP:10495"/>
        <dbReference type="ChEBI" id="CHEBI:15378"/>
        <dbReference type="ChEBI" id="CHEBI:16526"/>
        <dbReference type="ChEBI" id="CHEBI:57305"/>
        <dbReference type="ChEBI" id="CHEBI:83099"/>
        <dbReference type="ChEBI" id="CHEBI:83143"/>
        <dbReference type="EC" id="1.4.4.2"/>
    </reaction>
</comment>
<gene>
    <name evidence="4" type="primary">gcvPB</name>
    <name evidence="7" type="ORF">Metus_1307</name>
</gene>
<dbReference type="Pfam" id="PF00266">
    <property type="entry name" value="Aminotran_5"/>
    <property type="match status" value="1"/>
</dbReference>
<dbReference type="GO" id="GO:0016594">
    <property type="term" value="F:glycine binding"/>
    <property type="evidence" value="ECO:0007669"/>
    <property type="project" value="TreeGrafter"/>
</dbReference>
<evidence type="ECO:0000259" key="6">
    <source>
        <dbReference type="Pfam" id="PF21478"/>
    </source>
</evidence>
<dbReference type="InterPro" id="IPR015421">
    <property type="entry name" value="PyrdxlP-dep_Trfase_major"/>
</dbReference>
<evidence type="ECO:0000256" key="3">
    <source>
        <dbReference type="ARBA" id="ARBA00049026"/>
    </source>
</evidence>
<comment type="caution">
    <text evidence="7">The sequence shown here is derived from an EMBL/GenBank/DDBJ whole genome shotgun (WGS) entry which is preliminary data.</text>
</comment>
<feature type="domain" description="Aminotransferase class V" evidence="5">
    <location>
        <begin position="155"/>
        <end position="281"/>
    </location>
</feature>
<dbReference type="Gene3D" id="3.40.640.10">
    <property type="entry name" value="Type I PLP-dependent aspartate aminotransferase-like (Major domain)"/>
    <property type="match status" value="1"/>
</dbReference>
<proteinExistence type="inferred from homology"/>
<evidence type="ECO:0000256" key="4">
    <source>
        <dbReference type="HAMAP-Rule" id="MF_00713"/>
    </source>
</evidence>
<dbReference type="InterPro" id="IPR015424">
    <property type="entry name" value="PyrdxlP-dep_Trfase"/>
</dbReference>
<dbReference type="InterPro" id="IPR049316">
    <property type="entry name" value="GDC-P_C"/>
</dbReference>
<keyword evidence="2 4" id="KW-0560">Oxidoreductase</keyword>
<dbReference type="HAMAP" id="MF_00713">
    <property type="entry name" value="GcvPB"/>
    <property type="match status" value="1"/>
</dbReference>
<evidence type="ECO:0000259" key="5">
    <source>
        <dbReference type="Pfam" id="PF00266"/>
    </source>
</evidence>
<evidence type="ECO:0000256" key="1">
    <source>
        <dbReference type="ARBA" id="ARBA00022898"/>
    </source>
</evidence>
<comment type="subunit">
    <text evidence="4">The glycine cleavage system is composed of four proteins: P, T, L and H. In this organism, the P 'protein' is a heterodimer of two subunits.</text>
</comment>
<feature type="domain" description="Glycine dehydrogenase C-terminal" evidence="6">
    <location>
        <begin position="355"/>
        <end position="455"/>
    </location>
</feature>
<dbReference type="FunFam" id="3.40.640.10:FF:000224">
    <property type="entry name" value="Probable glycine dehydrogenase (decarboxylating) subunit 2"/>
    <property type="match status" value="1"/>
</dbReference>
<comment type="function">
    <text evidence="4">The glycine cleavage system catalyzes the degradation of glycine. The P protein binds the alpha-amino group of glycine through its pyridoxal phosphate cofactor; CO(2) is released and the remaining methylamine moiety is then transferred to the lipoamide cofactor of the H protein.</text>
</comment>
<dbReference type="GO" id="GO:0005829">
    <property type="term" value="C:cytosol"/>
    <property type="evidence" value="ECO:0007669"/>
    <property type="project" value="TreeGrafter"/>
</dbReference>
<comment type="cofactor">
    <cofactor evidence="4">
        <name>pyridoxal 5'-phosphate</name>
        <dbReference type="ChEBI" id="CHEBI:597326"/>
    </cofactor>
</comment>
<dbReference type="GO" id="GO:0019464">
    <property type="term" value="P:glycine decarboxylation via glycine cleavage system"/>
    <property type="evidence" value="ECO:0007669"/>
    <property type="project" value="UniProtKB-UniRule"/>
</dbReference>
<dbReference type="PANTHER" id="PTHR11773:SF1">
    <property type="entry name" value="GLYCINE DEHYDROGENASE (DECARBOXYLATING), MITOCHONDRIAL"/>
    <property type="match status" value="1"/>
</dbReference>
<feature type="modified residue" description="N6-(pyridoxal phosphate)lysine" evidence="4">
    <location>
        <position position="274"/>
    </location>
</feature>
<dbReference type="InterPro" id="IPR023012">
    <property type="entry name" value="GcvPB"/>
</dbReference>
<dbReference type="Gene3D" id="3.90.1150.10">
    <property type="entry name" value="Aspartate Aminotransferase, domain 1"/>
    <property type="match status" value="1"/>
</dbReference>
<dbReference type="GO" id="GO:0004375">
    <property type="term" value="F:glycine dehydrogenase (decarboxylating) activity"/>
    <property type="evidence" value="ECO:0007669"/>
    <property type="project" value="UniProtKB-EC"/>
</dbReference>
<comment type="similarity">
    <text evidence="4">Belongs to the GcvP family. C-terminal subunit subfamily.</text>
</comment>
<sequence>MGNRTYRQSRYDEPLVFELGKEGRRGASLPRFDWESFELPEKIVRRTLDLPSLSEVEVVRHFTRLSQMNWGVDLGPYPLGSCTMKYNPRINEEIAAEDSVQMIHPRQREEELQGALEVMHKLERMLVALTGMDRFTLQPAAGAHGELTGCLIIRKCMKERGEDKNEIIIPDSAHGTNPASAAMAGFTVIEVTTGSDGCLDLESLKGAISRRTAGLMMTNPNTLGIFEKDVIEISRIVHEAGGLMYYDGANLQGILGRARPGDMGFDIVHLNLHKTFSTPHGGGGPGAGPVGVKGDLEEYLPVPLVVEEGGSYRFEWERPRSIGMVRGGYGTFPALVKAYAYLLSIGSKGARMVSGIATLNTNYFLKRVLEIRGFTLPFQGRTRKHEVVLSAKVLKEDTGVTAMDVSKALLDWGLHPPTVYFPQIVEEALMFEFTETETKENIDRYIEALEEISKTAYTKPEIIKRSPNNTSVKRLDEVWANHPRTMSLSRRMRLIKGDQGAG</sequence>
<accession>A0A3S3RZV8</accession>
<dbReference type="Gene3D" id="6.20.440.10">
    <property type="match status" value="1"/>
</dbReference>
<dbReference type="GO" id="GO:0030170">
    <property type="term" value="F:pyridoxal phosphate binding"/>
    <property type="evidence" value="ECO:0007669"/>
    <property type="project" value="TreeGrafter"/>
</dbReference>
<dbReference type="EC" id="1.4.4.2" evidence="4"/>
<protein>
    <recommendedName>
        <fullName evidence="4">Probable glycine dehydrogenase (decarboxylating) subunit 2</fullName>
        <ecNumber evidence="4">1.4.4.2</ecNumber>
    </recommendedName>
    <alternativeName>
        <fullName evidence="4">Glycine cleavage system P-protein subunit 2</fullName>
    </alternativeName>
    <alternativeName>
        <fullName evidence="4">Glycine decarboxylase subunit 2</fullName>
    </alternativeName>
    <alternativeName>
        <fullName evidence="4">Glycine dehydrogenase (aminomethyl-transferring) subunit 2</fullName>
    </alternativeName>
</protein>
<dbReference type="InterPro" id="IPR020581">
    <property type="entry name" value="GDC_P"/>
</dbReference>
<dbReference type="EMBL" id="RXGA01000003">
    <property type="protein sequence ID" value="RWX73333.1"/>
    <property type="molecule type" value="Genomic_DNA"/>
</dbReference>